<evidence type="ECO:0000313" key="1">
    <source>
        <dbReference type="EMBL" id="OSS44415.1"/>
    </source>
</evidence>
<gene>
    <name evidence="1" type="ORF">B5807_10812</name>
</gene>
<dbReference type="AlphaFoldDB" id="A0A1Y2LKR7"/>
<accession>A0A1Y2LKR7</accession>
<evidence type="ECO:0000313" key="2">
    <source>
        <dbReference type="Proteomes" id="UP000193240"/>
    </source>
</evidence>
<dbReference type="InParanoid" id="A0A1Y2LKR7"/>
<dbReference type="EMBL" id="KZ107857">
    <property type="protein sequence ID" value="OSS44415.1"/>
    <property type="molecule type" value="Genomic_DNA"/>
</dbReference>
<protein>
    <submittedName>
        <fullName evidence="1">Uncharacterized protein</fullName>
    </submittedName>
</protein>
<proteinExistence type="predicted"/>
<sequence>MVHAARSRSCHFEISCTQARTRGLYPLRYFTYCCIFLTEHHSTQYLCSVLLLSSRQDVMIVGESPCMKQQDSRALRKSLPILARSWPVIAVQAISGCLLAQCVKQIAWIE</sequence>
<keyword evidence="2" id="KW-1185">Reference proteome</keyword>
<organism evidence="1 2">
    <name type="scientific">Epicoccum nigrum</name>
    <name type="common">Soil fungus</name>
    <name type="synonym">Epicoccum purpurascens</name>
    <dbReference type="NCBI Taxonomy" id="105696"/>
    <lineage>
        <taxon>Eukaryota</taxon>
        <taxon>Fungi</taxon>
        <taxon>Dikarya</taxon>
        <taxon>Ascomycota</taxon>
        <taxon>Pezizomycotina</taxon>
        <taxon>Dothideomycetes</taxon>
        <taxon>Pleosporomycetidae</taxon>
        <taxon>Pleosporales</taxon>
        <taxon>Pleosporineae</taxon>
        <taxon>Didymellaceae</taxon>
        <taxon>Epicoccum</taxon>
    </lineage>
</organism>
<name>A0A1Y2LKR7_EPING</name>
<reference evidence="1 2" key="1">
    <citation type="journal article" date="2017" name="Genome Announc.">
        <title>Genome sequence of the saprophytic ascomycete Epicoccum nigrum ICMP 19927 strain isolated from New Zealand.</title>
        <authorList>
            <person name="Fokin M."/>
            <person name="Fleetwood D."/>
            <person name="Weir B.S."/>
            <person name="Villas-Boas S.G."/>
        </authorList>
    </citation>
    <scope>NUCLEOTIDE SEQUENCE [LARGE SCALE GENOMIC DNA]</scope>
    <source>
        <strain evidence="1 2">ICMP 19927</strain>
    </source>
</reference>
<dbReference type="Proteomes" id="UP000193240">
    <property type="component" value="Unassembled WGS sequence"/>
</dbReference>